<feature type="transmembrane region" description="Helical" evidence="1">
    <location>
        <begin position="21"/>
        <end position="45"/>
    </location>
</feature>
<organism evidence="2 3">
    <name type="scientific">Woeseia oceani</name>
    <dbReference type="NCBI Taxonomy" id="1548547"/>
    <lineage>
        <taxon>Bacteria</taxon>
        <taxon>Pseudomonadati</taxon>
        <taxon>Pseudomonadota</taxon>
        <taxon>Gammaproteobacteria</taxon>
        <taxon>Woeseiales</taxon>
        <taxon>Woeseiaceae</taxon>
        <taxon>Woeseia</taxon>
    </lineage>
</organism>
<reference evidence="2 3" key="1">
    <citation type="submission" date="2016-06" db="EMBL/GenBank/DDBJ databases">
        <title>Complete genome sequence of a deep-branching marine Gamma Proteobacterium Woeseia oceani type strain XK5.</title>
        <authorList>
            <person name="Mu D."/>
            <person name="Du Z."/>
        </authorList>
    </citation>
    <scope>NUCLEOTIDE SEQUENCE [LARGE SCALE GENOMIC DNA]</scope>
    <source>
        <strain evidence="2 3">XK5</strain>
    </source>
</reference>
<evidence type="ECO:0000313" key="3">
    <source>
        <dbReference type="Proteomes" id="UP000092695"/>
    </source>
</evidence>
<dbReference type="STRING" id="1548547.BA177_10340"/>
<keyword evidence="1" id="KW-0812">Transmembrane</keyword>
<evidence type="ECO:0000256" key="1">
    <source>
        <dbReference type="SAM" id="Phobius"/>
    </source>
</evidence>
<dbReference type="AlphaFoldDB" id="A0A193LG82"/>
<dbReference type="EMBL" id="CP016268">
    <property type="protein sequence ID" value="ANO51550.1"/>
    <property type="molecule type" value="Genomic_DNA"/>
</dbReference>
<keyword evidence="3" id="KW-1185">Reference proteome</keyword>
<dbReference type="Proteomes" id="UP000092695">
    <property type="component" value="Chromosome"/>
</dbReference>
<accession>A0A193LG82</accession>
<name>A0A193LG82_9GAMM</name>
<proteinExistence type="predicted"/>
<dbReference type="KEGG" id="woc:BA177_10340"/>
<dbReference type="RefSeq" id="WP_068615995.1">
    <property type="nucleotide sequence ID" value="NZ_CP016268.1"/>
</dbReference>
<protein>
    <submittedName>
        <fullName evidence="2">Uncharacterized protein</fullName>
    </submittedName>
</protein>
<keyword evidence="1" id="KW-1133">Transmembrane helix</keyword>
<keyword evidence="1" id="KW-0472">Membrane</keyword>
<sequence>MSTSNKSAALRWRNETILFGVLLFIGITILPVAIYAVGHVVFGAYGGGEYSDFHKTLLTGLLQGQWAVIFLVLSPYLLLQTLRMTIKAFRRRQLPATRQG</sequence>
<feature type="transmembrane region" description="Helical" evidence="1">
    <location>
        <begin position="65"/>
        <end position="82"/>
    </location>
</feature>
<evidence type="ECO:0000313" key="2">
    <source>
        <dbReference type="EMBL" id="ANO51550.1"/>
    </source>
</evidence>
<gene>
    <name evidence="2" type="ORF">BA177_10340</name>
</gene>